<name>A0A7X9WE03_STACP</name>
<dbReference type="Proteomes" id="UP000538955">
    <property type="component" value="Unassembled WGS sequence"/>
</dbReference>
<dbReference type="Proteomes" id="UP000550736">
    <property type="component" value="Unassembled WGS sequence"/>
</dbReference>
<feature type="transmembrane region" description="Helical" evidence="1">
    <location>
        <begin position="154"/>
        <end position="180"/>
    </location>
</feature>
<dbReference type="Pfam" id="PF13346">
    <property type="entry name" value="ABC2_membrane_5"/>
    <property type="match status" value="1"/>
</dbReference>
<evidence type="ECO:0000313" key="5">
    <source>
        <dbReference type="Proteomes" id="UP000550736"/>
    </source>
</evidence>
<feature type="transmembrane region" description="Helical" evidence="1">
    <location>
        <begin position="90"/>
        <end position="109"/>
    </location>
</feature>
<comment type="caution">
    <text evidence="3">The sequence shown here is derived from an EMBL/GenBank/DDBJ whole genome shotgun (WGS) entry which is preliminary data.</text>
</comment>
<dbReference type="NCBIfam" id="NF047560">
    <property type="entry name" value="PSM_export_PmtB"/>
    <property type="match status" value="1"/>
</dbReference>
<keyword evidence="1" id="KW-0472">Membrane</keyword>
<keyword evidence="1" id="KW-0812">Transmembrane</keyword>
<feature type="transmembrane region" description="Helical" evidence="1">
    <location>
        <begin position="192"/>
        <end position="212"/>
    </location>
</feature>
<keyword evidence="4" id="KW-1185">Reference proteome</keyword>
<dbReference type="AlphaFoldDB" id="A0A7X9WE03"/>
<feature type="transmembrane region" description="Helical" evidence="1">
    <location>
        <begin position="12"/>
        <end position="32"/>
    </location>
</feature>
<accession>A0A7X9WE03</accession>
<feature type="transmembrane region" description="Helical" evidence="1">
    <location>
        <begin position="121"/>
        <end position="142"/>
    </location>
</feature>
<evidence type="ECO:0000313" key="3">
    <source>
        <dbReference type="EMBL" id="NMK96887.1"/>
    </source>
</evidence>
<dbReference type="RefSeq" id="WP_002435912.1">
    <property type="nucleotide sequence ID" value="NZ_CBCPJN010000005.1"/>
</dbReference>
<evidence type="ECO:0000256" key="1">
    <source>
        <dbReference type="SAM" id="Phobius"/>
    </source>
</evidence>
<evidence type="ECO:0000313" key="4">
    <source>
        <dbReference type="Proteomes" id="UP000538955"/>
    </source>
</evidence>
<dbReference type="EMBL" id="JABBLX010000002">
    <property type="protein sequence ID" value="NMK96887.1"/>
    <property type="molecule type" value="Genomic_DNA"/>
</dbReference>
<protein>
    <submittedName>
        <fullName evidence="3">ABC-2 transporter permease</fullName>
    </submittedName>
</protein>
<gene>
    <name evidence="3" type="ORF">HHM13_02070</name>
    <name evidence="2" type="ORF">HHM24_02470</name>
</gene>
<feature type="transmembrane region" description="Helical" evidence="1">
    <location>
        <begin position="38"/>
        <end position="58"/>
    </location>
</feature>
<dbReference type="InterPro" id="IPR025699">
    <property type="entry name" value="ABC2_memb-like"/>
</dbReference>
<organism evidence="3 5">
    <name type="scientific">Staphylococcus capitis</name>
    <dbReference type="NCBI Taxonomy" id="29388"/>
    <lineage>
        <taxon>Bacteria</taxon>
        <taxon>Bacillati</taxon>
        <taxon>Bacillota</taxon>
        <taxon>Bacilli</taxon>
        <taxon>Bacillales</taxon>
        <taxon>Staphylococcaceae</taxon>
        <taxon>Staphylococcus</taxon>
    </lineage>
</organism>
<sequence length="219" mass="25075">MKQLLIRNLKLRRWTLLIYGLLLIFFPFYHLIDRQHLPYLVISGPIGIILTIICLVDAGHLFRINRRLGGSQSYLFFGSLPVSRKDLLNANYISCIVLTIIGAIIISLYGYETSSIKTDSITFSTTYSFIIANFFSIPIAFNKSTEQKHKDVPYLAYVFGVIIVLPFVLSALFILINVLVHKDSHIPVVYSYFLNYGLLIISIICLVVNYLIQIRKIKH</sequence>
<reference evidence="4 5" key="1">
    <citation type="submission" date="2020-04" db="EMBL/GenBank/DDBJ databases">
        <title>The Epidemiology and Molecular Characteristics of Linezolid-Resistant Staphylococcus capitis in Huashan Hospital, Shanghai.</title>
        <authorList>
            <person name="Ding L."/>
            <person name="Li P."/>
            <person name="Yang Y."/>
            <person name="Lin D."/>
            <person name="Xu X."/>
        </authorList>
    </citation>
    <scope>NUCLEOTIDE SEQUENCE [LARGE SCALE GENOMIC DNA]</scope>
    <source>
        <strain evidence="3 5">12-86</strain>
        <strain evidence="2 4">17-84</strain>
    </source>
</reference>
<keyword evidence="1" id="KW-1133">Transmembrane helix</keyword>
<proteinExistence type="predicted"/>
<evidence type="ECO:0000313" key="2">
    <source>
        <dbReference type="EMBL" id="NMK53615.1"/>
    </source>
</evidence>
<dbReference type="EMBL" id="JABBMI010000024">
    <property type="protein sequence ID" value="NMK53615.1"/>
    <property type="molecule type" value="Genomic_DNA"/>
</dbReference>